<evidence type="ECO:0000256" key="7">
    <source>
        <dbReference type="ARBA" id="ARBA00022946"/>
    </source>
</evidence>
<evidence type="ECO:0000256" key="12">
    <source>
        <dbReference type="RuleBase" id="RU362106"/>
    </source>
</evidence>
<name>A0AAN7SJ88_9COLE</name>
<evidence type="ECO:0000256" key="2">
    <source>
        <dbReference type="ARBA" id="ARBA00022552"/>
    </source>
</evidence>
<keyword evidence="4 11" id="KW-0808">Transferase</keyword>
<dbReference type="GO" id="GO:0006391">
    <property type="term" value="P:transcription initiation at mitochondrial promoter"/>
    <property type="evidence" value="ECO:0007669"/>
    <property type="project" value="TreeGrafter"/>
</dbReference>
<keyword evidence="9" id="KW-0496">Mitochondrion</keyword>
<comment type="similarity">
    <text evidence="11 12">Belongs to the class I-like SAM-binding methyltransferase superfamily. rRNA adenine N(6)-methyltransferase family.</text>
</comment>
<dbReference type="EC" id="2.1.1.-" evidence="12"/>
<dbReference type="PROSITE" id="PS51689">
    <property type="entry name" value="SAM_RNA_A_N6_MT"/>
    <property type="match status" value="1"/>
</dbReference>
<dbReference type="AlphaFoldDB" id="A0AAN7SJ88"/>
<evidence type="ECO:0000256" key="5">
    <source>
        <dbReference type="ARBA" id="ARBA00022691"/>
    </source>
</evidence>
<keyword evidence="3 11" id="KW-0489">Methyltransferase</keyword>
<keyword evidence="10" id="KW-0804">Transcription</keyword>
<dbReference type="PIRSF" id="PIRSF027833">
    <property type="entry name" value="MtTFB2"/>
    <property type="match status" value="1"/>
</dbReference>
<evidence type="ECO:0000313" key="13">
    <source>
        <dbReference type="EMBL" id="KAK4884387.1"/>
    </source>
</evidence>
<evidence type="ECO:0000256" key="3">
    <source>
        <dbReference type="ARBA" id="ARBA00022603"/>
    </source>
</evidence>
<evidence type="ECO:0000256" key="9">
    <source>
        <dbReference type="ARBA" id="ARBA00023128"/>
    </source>
</evidence>
<dbReference type="GO" id="GO:0034246">
    <property type="term" value="F:mitochondrial transcription factor activity"/>
    <property type="evidence" value="ECO:0007669"/>
    <property type="project" value="TreeGrafter"/>
</dbReference>
<evidence type="ECO:0000256" key="6">
    <source>
        <dbReference type="ARBA" id="ARBA00022884"/>
    </source>
</evidence>
<dbReference type="InterPro" id="IPR029063">
    <property type="entry name" value="SAM-dependent_MTases_sf"/>
</dbReference>
<gene>
    <name evidence="13" type="ORF">RN001_000658</name>
</gene>
<dbReference type="SUPFAM" id="SSF53335">
    <property type="entry name" value="S-adenosyl-L-methionine-dependent methyltransferases"/>
    <property type="match status" value="1"/>
</dbReference>
<dbReference type="GO" id="GO:0005759">
    <property type="term" value="C:mitochondrial matrix"/>
    <property type="evidence" value="ECO:0007669"/>
    <property type="project" value="TreeGrafter"/>
</dbReference>
<evidence type="ECO:0000256" key="4">
    <source>
        <dbReference type="ARBA" id="ARBA00022679"/>
    </source>
</evidence>
<feature type="binding site" evidence="11">
    <location>
        <position position="133"/>
    </location>
    <ligand>
        <name>S-adenosyl-L-methionine</name>
        <dbReference type="ChEBI" id="CHEBI:59789"/>
    </ligand>
</feature>
<keyword evidence="6 11" id="KW-0694">RNA-binding</keyword>
<comment type="subcellular location">
    <subcellularLocation>
        <location evidence="1">Mitochondrion</location>
    </subcellularLocation>
</comment>
<evidence type="ECO:0000313" key="14">
    <source>
        <dbReference type="Proteomes" id="UP001353858"/>
    </source>
</evidence>
<dbReference type="InterPro" id="IPR001737">
    <property type="entry name" value="KsgA/Erm"/>
</dbReference>
<proteinExistence type="inferred from homology"/>
<dbReference type="PANTHER" id="PTHR11727">
    <property type="entry name" value="DIMETHYLADENOSINE TRANSFERASE"/>
    <property type="match status" value="1"/>
</dbReference>
<comment type="caution">
    <text evidence="11">Lacks conserved residue(s) required for the propagation of feature annotation.</text>
</comment>
<keyword evidence="2 12" id="KW-0698">rRNA processing</keyword>
<protein>
    <recommendedName>
        <fullName evidence="12">rRNA adenine N(6)-methyltransferase</fullName>
        <ecNumber evidence="12">2.1.1.-</ecNumber>
    </recommendedName>
</protein>
<keyword evidence="5 11" id="KW-0949">S-adenosyl-L-methionine</keyword>
<evidence type="ECO:0000256" key="10">
    <source>
        <dbReference type="ARBA" id="ARBA00023163"/>
    </source>
</evidence>
<sequence length="425" mass="50406">MKFLSPIVLSYSKKIPLRRLTIKVSETPELVSKQEEPVRKLRNKTRLNRYFDGLFYLKDVKQSIPEKYFVVTRKQVFQHMYLVDQKIAKEVVRTILPYLKCDDPHIVCESNPGLGLITTELLREGVEMVRLYESCIEFRNILKNLSKLFPDSIELFSRDIFHISSLSYADRYDSGNRVKEMLKGIPKKPWNKDPVMTIIGPMPHRNFLRYLIKMIVFQQEIVTYGRMQMLVLMEPMDYETFESAPNLNSRSYKYNSILFQLFFNYRLLGKYNRKSFLPWQSKNAQNYADDDLIYLVKIVPNETFPVPNKDLIYLYYFIKESFRKPNQKLIPTMENWLPGIGADLILSNHEDNFKNTNIYTLFRELRPNQLIYVFRLLLNHPKFKSSPFLALIESQLLKDETVETDAVIDSKKTSDDDDEKWENEE</sequence>
<dbReference type="GO" id="GO:0003723">
    <property type="term" value="F:RNA binding"/>
    <property type="evidence" value="ECO:0007669"/>
    <property type="project" value="UniProtKB-UniRule"/>
</dbReference>
<dbReference type="Proteomes" id="UP001353858">
    <property type="component" value="Unassembled WGS sequence"/>
</dbReference>
<dbReference type="EMBL" id="JARPUR010000001">
    <property type="protein sequence ID" value="KAK4884387.1"/>
    <property type="molecule type" value="Genomic_DNA"/>
</dbReference>
<reference evidence="14" key="1">
    <citation type="submission" date="2023-01" db="EMBL/GenBank/DDBJ databases">
        <title>Key to firefly adult light organ development and bioluminescence: homeobox transcription factors regulate luciferase expression and transportation to peroxisome.</title>
        <authorList>
            <person name="Fu X."/>
        </authorList>
    </citation>
    <scope>NUCLEOTIDE SEQUENCE [LARGE SCALE GENOMIC DNA]</scope>
</reference>
<keyword evidence="14" id="KW-1185">Reference proteome</keyword>
<evidence type="ECO:0000256" key="1">
    <source>
        <dbReference type="ARBA" id="ARBA00004173"/>
    </source>
</evidence>
<keyword evidence="7" id="KW-0809">Transit peptide</keyword>
<comment type="caution">
    <text evidence="13">The sequence shown here is derived from an EMBL/GenBank/DDBJ whole genome shotgun (WGS) entry which is preliminary data.</text>
</comment>
<organism evidence="13 14">
    <name type="scientific">Aquatica leii</name>
    <dbReference type="NCBI Taxonomy" id="1421715"/>
    <lineage>
        <taxon>Eukaryota</taxon>
        <taxon>Metazoa</taxon>
        <taxon>Ecdysozoa</taxon>
        <taxon>Arthropoda</taxon>
        <taxon>Hexapoda</taxon>
        <taxon>Insecta</taxon>
        <taxon>Pterygota</taxon>
        <taxon>Neoptera</taxon>
        <taxon>Endopterygota</taxon>
        <taxon>Coleoptera</taxon>
        <taxon>Polyphaga</taxon>
        <taxon>Elateriformia</taxon>
        <taxon>Elateroidea</taxon>
        <taxon>Lampyridae</taxon>
        <taxon>Luciolinae</taxon>
        <taxon>Aquatica</taxon>
    </lineage>
</organism>
<dbReference type="Gene3D" id="3.40.50.150">
    <property type="entry name" value="Vaccinia Virus protein VP39"/>
    <property type="match status" value="1"/>
</dbReference>
<evidence type="ECO:0000256" key="11">
    <source>
        <dbReference type="PROSITE-ProRule" id="PRU01026"/>
    </source>
</evidence>
<dbReference type="Pfam" id="PF00398">
    <property type="entry name" value="RrnaAD"/>
    <property type="match status" value="1"/>
</dbReference>
<feature type="binding site" evidence="11">
    <location>
        <position position="159"/>
    </location>
    <ligand>
        <name>S-adenosyl-L-methionine</name>
        <dbReference type="ChEBI" id="CHEBI:59789"/>
    </ligand>
</feature>
<feature type="binding site" evidence="11">
    <location>
        <position position="82"/>
    </location>
    <ligand>
        <name>S-adenosyl-L-methionine</name>
        <dbReference type="ChEBI" id="CHEBI:59789"/>
    </ligand>
</feature>
<accession>A0AAN7SJ88</accession>
<dbReference type="GO" id="GO:0000179">
    <property type="term" value="F:rRNA (adenine-N6,N6-)-dimethyltransferase activity"/>
    <property type="evidence" value="ECO:0007669"/>
    <property type="project" value="UniProtKB-UniRule"/>
</dbReference>
<keyword evidence="8" id="KW-0805">Transcription regulation</keyword>
<evidence type="ECO:0000256" key="8">
    <source>
        <dbReference type="ARBA" id="ARBA00023015"/>
    </source>
</evidence>
<dbReference type="PANTHER" id="PTHR11727:SF13">
    <property type="entry name" value="DIMETHYLADENOSINE TRANSFERASE 2, MITOCHONDRIAL"/>
    <property type="match status" value="1"/>
</dbReference>